<dbReference type="AlphaFoldDB" id="A0A9W6XJF1"/>
<organism evidence="2 3">
    <name type="scientific">Phytophthora fragariaefolia</name>
    <dbReference type="NCBI Taxonomy" id="1490495"/>
    <lineage>
        <taxon>Eukaryota</taxon>
        <taxon>Sar</taxon>
        <taxon>Stramenopiles</taxon>
        <taxon>Oomycota</taxon>
        <taxon>Peronosporomycetes</taxon>
        <taxon>Peronosporales</taxon>
        <taxon>Peronosporaceae</taxon>
        <taxon>Phytophthora</taxon>
    </lineage>
</organism>
<reference evidence="2" key="1">
    <citation type="submission" date="2023-04" db="EMBL/GenBank/DDBJ databases">
        <title>Phytophthora fragariaefolia NBRC 109709.</title>
        <authorList>
            <person name="Ichikawa N."/>
            <person name="Sato H."/>
            <person name="Tonouchi N."/>
        </authorList>
    </citation>
    <scope>NUCLEOTIDE SEQUENCE</scope>
    <source>
        <strain evidence="2">NBRC 109709</strain>
    </source>
</reference>
<protein>
    <submittedName>
        <fullName evidence="2">Unnamed protein product</fullName>
    </submittedName>
</protein>
<gene>
    <name evidence="2" type="ORF">Pfra01_001201000</name>
</gene>
<proteinExistence type="predicted"/>
<evidence type="ECO:0000313" key="3">
    <source>
        <dbReference type="Proteomes" id="UP001165121"/>
    </source>
</evidence>
<comment type="caution">
    <text evidence="2">The sequence shown here is derived from an EMBL/GenBank/DDBJ whole genome shotgun (WGS) entry which is preliminary data.</text>
</comment>
<keyword evidence="3" id="KW-1185">Reference proteome</keyword>
<dbReference type="Proteomes" id="UP001165121">
    <property type="component" value="Unassembled WGS sequence"/>
</dbReference>
<name>A0A9W6XJF1_9STRA</name>
<dbReference type="EMBL" id="BSXT01001194">
    <property type="protein sequence ID" value="GMF39850.1"/>
    <property type="molecule type" value="Genomic_DNA"/>
</dbReference>
<dbReference type="OrthoDB" id="99530at2759"/>
<evidence type="ECO:0000256" key="1">
    <source>
        <dbReference type="SAM" id="MobiDB-lite"/>
    </source>
</evidence>
<evidence type="ECO:0000313" key="2">
    <source>
        <dbReference type="EMBL" id="GMF39850.1"/>
    </source>
</evidence>
<sequence>MASAIEERNLRANVQTNDTPGLIGDLHASVKSSVVHGDGATGLKSVHDAALLIMMWDTFGRAIDTCFAREVQISIAASGELFSRIVCIKTFVFTQKLALNWLSSGSLPGELDFLSHYPNILHTLGQTRVKSKVLTEYETPDLPVSTPTVGDLQQRLSGAIPHAPVDDTAAGRSAAPDPAFIDNAFDASPPAPASASTLAGYVLNWYTNRIWETGKGKHEQNKRADAKAAVNIMLVLYQAPCLTRAPQQRSDVRAYQTGKHNIWEFAVALERTANEHLHATDGRKPSTKAFSLRKR</sequence>
<accession>A0A9W6XJF1</accession>
<feature type="region of interest" description="Disordered" evidence="1">
    <location>
        <begin position="276"/>
        <end position="295"/>
    </location>
</feature>